<accession>A0ABW5BRV2</accession>
<dbReference type="RefSeq" id="WP_247342669.1">
    <property type="nucleotide sequence ID" value="NZ_CP095550.1"/>
</dbReference>
<dbReference type="PANTHER" id="PTHR35525">
    <property type="entry name" value="BLL6575 PROTEIN"/>
    <property type="match status" value="1"/>
</dbReference>
<dbReference type="Proteomes" id="UP001597318">
    <property type="component" value="Unassembled WGS sequence"/>
</dbReference>
<evidence type="ECO:0000259" key="1">
    <source>
        <dbReference type="Pfam" id="PF11706"/>
    </source>
</evidence>
<proteinExistence type="predicted"/>
<organism evidence="2 3">
    <name type="scientific">Metabacillus endolithicus</name>
    <dbReference type="NCBI Taxonomy" id="1535204"/>
    <lineage>
        <taxon>Bacteria</taxon>
        <taxon>Bacillati</taxon>
        <taxon>Bacillota</taxon>
        <taxon>Bacilli</taxon>
        <taxon>Bacillales</taxon>
        <taxon>Bacillaceae</taxon>
        <taxon>Metabacillus</taxon>
    </lineage>
</organism>
<protein>
    <submittedName>
        <fullName evidence="2">CGNR zinc finger domain-containing protein</fullName>
    </submittedName>
</protein>
<evidence type="ECO:0000313" key="2">
    <source>
        <dbReference type="EMBL" id="MFD2212289.1"/>
    </source>
</evidence>
<comment type="caution">
    <text evidence="2">The sequence shown here is derived from an EMBL/GenBank/DDBJ whole genome shotgun (WGS) entry which is preliminary data.</text>
</comment>
<reference evidence="3" key="1">
    <citation type="journal article" date="2019" name="Int. J. Syst. Evol. Microbiol.">
        <title>The Global Catalogue of Microorganisms (GCM) 10K type strain sequencing project: providing services to taxonomists for standard genome sequencing and annotation.</title>
        <authorList>
            <consortium name="The Broad Institute Genomics Platform"/>
            <consortium name="The Broad Institute Genome Sequencing Center for Infectious Disease"/>
            <person name="Wu L."/>
            <person name="Ma J."/>
        </authorList>
    </citation>
    <scope>NUCLEOTIDE SEQUENCE [LARGE SCALE GENOMIC DNA]</scope>
    <source>
        <strain evidence="3">CGMCC 1.15474</strain>
    </source>
</reference>
<dbReference type="InterPro" id="IPR023286">
    <property type="entry name" value="ABATE_dom_sf"/>
</dbReference>
<dbReference type="SUPFAM" id="SSF160904">
    <property type="entry name" value="Jann2411-like"/>
    <property type="match status" value="1"/>
</dbReference>
<dbReference type="InterPro" id="IPR010852">
    <property type="entry name" value="ABATE"/>
</dbReference>
<gene>
    <name evidence="2" type="ORF">ACFSKK_01025</name>
</gene>
<dbReference type="Pfam" id="PF11706">
    <property type="entry name" value="zf-CGNR"/>
    <property type="match status" value="1"/>
</dbReference>
<evidence type="ECO:0000313" key="3">
    <source>
        <dbReference type="Proteomes" id="UP001597318"/>
    </source>
</evidence>
<feature type="domain" description="Zinc finger CGNR" evidence="1">
    <location>
        <begin position="152"/>
        <end position="192"/>
    </location>
</feature>
<dbReference type="EMBL" id="JBHUIK010000001">
    <property type="protein sequence ID" value="MFD2212289.1"/>
    <property type="molecule type" value="Genomic_DNA"/>
</dbReference>
<dbReference type="Gene3D" id="1.10.3300.10">
    <property type="entry name" value="Jann2411-like domain"/>
    <property type="match status" value="1"/>
</dbReference>
<sequence length="196" mass="22887">MTNQNKYPLISGNLSLDLVNTEVIRHGNRLDLLLSEQDLIEWIHTLKVNTTHSFLQDELFIKINDEKKKVLSAIRNMRDILRENFEVIADKGIISGDFVSYLEKKIEKAPFTYKLVNESLIPCPMGEIDDIIISFISFDVLTLIEQNELNKMKRCANEECVLLFIDQSGRRKWCSMKICGNRKKVKRFQQKHENNL</sequence>
<name>A0ABW5BRV2_9BACI</name>
<dbReference type="InterPro" id="IPR021005">
    <property type="entry name" value="Znf_CGNR"/>
</dbReference>
<dbReference type="Pfam" id="PF07336">
    <property type="entry name" value="ABATE"/>
    <property type="match status" value="1"/>
</dbReference>
<dbReference type="PANTHER" id="PTHR35525:SF3">
    <property type="entry name" value="BLL6575 PROTEIN"/>
    <property type="match status" value="1"/>
</dbReference>
<keyword evidence="3" id="KW-1185">Reference proteome</keyword>